<feature type="non-terminal residue" evidence="6">
    <location>
        <position position="165"/>
    </location>
</feature>
<evidence type="ECO:0000256" key="4">
    <source>
        <dbReference type="ARBA" id="ARBA00023136"/>
    </source>
</evidence>
<accession>X0U176</accession>
<dbReference type="EMBL" id="BARS01007371">
    <property type="protein sequence ID" value="GAF82200.1"/>
    <property type="molecule type" value="Genomic_DNA"/>
</dbReference>
<evidence type="ECO:0000256" key="2">
    <source>
        <dbReference type="ARBA" id="ARBA00022692"/>
    </source>
</evidence>
<keyword evidence="4 5" id="KW-0472">Membrane</keyword>
<gene>
    <name evidence="6" type="ORF">S01H1_14194</name>
</gene>
<protein>
    <recommendedName>
        <fullName evidence="7">Type 4 fimbrial biogenesis protein PilX N-terminal domain-containing protein</fullName>
    </recommendedName>
</protein>
<organism evidence="6">
    <name type="scientific">marine sediment metagenome</name>
    <dbReference type="NCBI Taxonomy" id="412755"/>
    <lineage>
        <taxon>unclassified sequences</taxon>
        <taxon>metagenomes</taxon>
        <taxon>ecological metagenomes</taxon>
    </lineage>
</organism>
<comment type="subcellular location">
    <subcellularLocation>
        <location evidence="1">Membrane</location>
    </subcellularLocation>
</comment>
<evidence type="ECO:0000256" key="3">
    <source>
        <dbReference type="ARBA" id="ARBA00022989"/>
    </source>
</evidence>
<name>X0U176_9ZZZZ</name>
<evidence type="ECO:0000313" key="6">
    <source>
        <dbReference type="EMBL" id="GAF82200.1"/>
    </source>
</evidence>
<feature type="transmembrane region" description="Helical" evidence="5">
    <location>
        <begin position="21"/>
        <end position="43"/>
    </location>
</feature>
<comment type="caution">
    <text evidence="6">The sequence shown here is derived from an EMBL/GenBank/DDBJ whole genome shotgun (WGS) entry which is preliminary data.</text>
</comment>
<dbReference type="GO" id="GO:0016020">
    <property type="term" value="C:membrane"/>
    <property type="evidence" value="ECO:0007669"/>
    <property type="project" value="UniProtKB-SubCell"/>
</dbReference>
<keyword evidence="3 5" id="KW-1133">Transmembrane helix</keyword>
<evidence type="ECO:0000256" key="1">
    <source>
        <dbReference type="ARBA" id="ARBA00004370"/>
    </source>
</evidence>
<dbReference type="AlphaFoldDB" id="X0U176"/>
<sequence>MYAEADHLKKNLIIKIMGGEAGFALIIVLFILIIGSALSLAFLQKASIGTSATVTRGTSMQAHYLAESAVNHALWRLLNEPGFPAATDKYYMHSLAGGRYGYKVRKPTLTKFGTVATVGGVSNAVINQSYVQYLKPYNIITAYGRSSDPIPEYRQLLGANWVDAA</sequence>
<keyword evidence="2 5" id="KW-0812">Transmembrane</keyword>
<reference evidence="6" key="1">
    <citation type="journal article" date="2014" name="Front. Microbiol.">
        <title>High frequency of phylogenetically diverse reductive dehalogenase-homologous genes in deep subseafloor sedimentary metagenomes.</title>
        <authorList>
            <person name="Kawai M."/>
            <person name="Futagami T."/>
            <person name="Toyoda A."/>
            <person name="Takaki Y."/>
            <person name="Nishi S."/>
            <person name="Hori S."/>
            <person name="Arai W."/>
            <person name="Tsubouchi T."/>
            <person name="Morono Y."/>
            <person name="Uchiyama I."/>
            <person name="Ito T."/>
            <person name="Fujiyama A."/>
            <person name="Inagaki F."/>
            <person name="Takami H."/>
        </authorList>
    </citation>
    <scope>NUCLEOTIDE SEQUENCE</scope>
    <source>
        <strain evidence="6">Expedition CK06-06</strain>
    </source>
</reference>
<dbReference type="InterPro" id="IPR010070">
    <property type="entry name" value="YjcZ-like"/>
</dbReference>
<dbReference type="Pfam" id="PF09680">
    <property type="entry name" value="YjcZ_2"/>
    <property type="match status" value="1"/>
</dbReference>
<evidence type="ECO:0008006" key="7">
    <source>
        <dbReference type="Google" id="ProtNLM"/>
    </source>
</evidence>
<evidence type="ECO:0000256" key="5">
    <source>
        <dbReference type="SAM" id="Phobius"/>
    </source>
</evidence>
<proteinExistence type="predicted"/>